<dbReference type="InterPro" id="IPR036291">
    <property type="entry name" value="NAD(P)-bd_dom_sf"/>
</dbReference>
<feature type="domain" description="Polysaccharide biosynthesis protein CapD-like" evidence="3">
    <location>
        <begin position="500"/>
        <end position="638"/>
    </location>
</feature>
<dbReference type="PANTHER" id="PTHR43318">
    <property type="entry name" value="UDP-N-ACETYLGLUCOSAMINE 4,6-DEHYDRATASE"/>
    <property type="match status" value="1"/>
</dbReference>
<comment type="similarity">
    <text evidence="1">Belongs to the polysaccharide synthase family.</text>
</comment>
<dbReference type="STRING" id="1121117.SAMN02745977_02173"/>
<protein>
    <submittedName>
        <fullName evidence="4">NDP-sugar epimerase, includes UDP-GlcNAc-inverting 4,6-dehydratase FlaA1 and capsular polysaccharide biosynthesis protein EpsC</fullName>
    </submittedName>
</protein>
<gene>
    <name evidence="4" type="ORF">SAMN02745977_02173</name>
</gene>
<keyword evidence="2" id="KW-1133">Transmembrane helix</keyword>
<dbReference type="Gene3D" id="3.40.50.720">
    <property type="entry name" value="NAD(P)-binding Rossmann-like Domain"/>
    <property type="match status" value="3"/>
</dbReference>
<dbReference type="Proteomes" id="UP000199531">
    <property type="component" value="Unassembled WGS sequence"/>
</dbReference>
<dbReference type="InterPro" id="IPR051203">
    <property type="entry name" value="Polysaccharide_Synthase-Rel"/>
</dbReference>
<feature type="transmembrane region" description="Helical" evidence="2">
    <location>
        <begin position="79"/>
        <end position="101"/>
    </location>
</feature>
<keyword evidence="5" id="KW-1185">Reference proteome</keyword>
<accession>A0A1H8JXE1</accession>
<dbReference type="RefSeq" id="WP_327020821.1">
    <property type="nucleotide sequence ID" value="NZ_FOCW01000008.1"/>
</dbReference>
<dbReference type="InterPro" id="IPR003869">
    <property type="entry name" value="Polysac_CapD-like"/>
</dbReference>
<feature type="domain" description="Polysaccharide biosynthesis protein CapD-like" evidence="3">
    <location>
        <begin position="285"/>
        <end position="440"/>
    </location>
</feature>
<reference evidence="4 5" key="1">
    <citation type="submission" date="2016-10" db="EMBL/GenBank/DDBJ databases">
        <authorList>
            <person name="de Groot N.N."/>
        </authorList>
    </citation>
    <scope>NUCLEOTIDE SEQUENCE [LARGE SCALE GENOMIC DNA]</scope>
    <source>
        <strain evidence="4 5">DSM 15123</strain>
    </source>
</reference>
<feature type="transmembrane region" description="Helical" evidence="2">
    <location>
        <begin position="113"/>
        <end position="134"/>
    </location>
</feature>
<dbReference type="AlphaFoldDB" id="A0A1H8JXE1"/>
<dbReference type="CDD" id="cd05237">
    <property type="entry name" value="UDP_invert_4-6DH_SDR_e"/>
    <property type="match status" value="1"/>
</dbReference>
<name>A0A1H8JXE1_9BURK</name>
<evidence type="ECO:0000256" key="1">
    <source>
        <dbReference type="ARBA" id="ARBA00007430"/>
    </source>
</evidence>
<dbReference type="InterPro" id="IPR029063">
    <property type="entry name" value="SAM-dependent_MTases_sf"/>
</dbReference>
<dbReference type="SUPFAM" id="SSF51735">
    <property type="entry name" value="NAD(P)-binding Rossmann-fold domains"/>
    <property type="match status" value="1"/>
</dbReference>
<feature type="transmembrane region" description="Helical" evidence="2">
    <location>
        <begin position="48"/>
        <end position="67"/>
    </location>
</feature>
<feature type="transmembrane region" description="Helical" evidence="2">
    <location>
        <begin position="15"/>
        <end position="36"/>
    </location>
</feature>
<keyword evidence="2" id="KW-0812">Transmembrane</keyword>
<sequence>MQSRIFNRYTLPRQFLAMGVDVLCAWLALFLAISLREDRWILPHADQTVTYLLAPMLAIPIMVKFGLYRAIFRYTGFSAMVTTMQAIAVYGVIFCCYVVFVGNPTHVPRSVGALQPILFLLLIGGNRAFIRGLFMYTGSQDMRQRGRLLIYGAGQTGIQTAAAIHSTRNYTLIGFVDNDPAKIGRSINGVEVWAPQHLPQVVRDSDVSDVLLAIPRLTRPERNAIIQSLQGLAVHVRSVPSMDELASGQAAVQQFQELDVEDLLGRDPVPPRAELIARDIQQRVVLVTGAGGSIGSELCRQIVRQGPTTLLLVEHSEFALYRIYHELQALVATLPGNPALVPLLGDVRDLHRMRQIIGTWHPATVYHAAAYKHVPMVEHNPVQGLANNVFGTLTVARAALEAGVPEFVLISTDKAVRPTNVMGASKRLAELCLQALADSTEVAFAGLDAAGVWGTETAHPTASLRHPALDAAGYGTGATPTLPQASAPSAAGVAAGTFSPRKTCFTMVRFGNVLGSSGSVVPLFRQQIANGGPITLTHADVTRYFMTIPEAAQLVLQAGAMGTGGDVFVLDMGEPVQIAQLARQMVALSGLTVRDAQNPGGDIAIRVTGLRPGEKLYEELLIGDNPQPTEHPRIMKAHEQLLPWPQLQERLVELQGLMQANNVDGITRVLLQLVSGFRAGPVVDHILLQQKSTIVQ</sequence>
<dbReference type="Pfam" id="PF02719">
    <property type="entry name" value="Polysacc_synt_2"/>
    <property type="match status" value="2"/>
</dbReference>
<evidence type="ECO:0000256" key="2">
    <source>
        <dbReference type="SAM" id="Phobius"/>
    </source>
</evidence>
<keyword evidence="2" id="KW-0472">Membrane</keyword>
<evidence type="ECO:0000259" key="3">
    <source>
        <dbReference type="Pfam" id="PF02719"/>
    </source>
</evidence>
<evidence type="ECO:0000313" key="5">
    <source>
        <dbReference type="Proteomes" id="UP000199531"/>
    </source>
</evidence>
<proteinExistence type="inferred from homology"/>
<dbReference type="EMBL" id="FOCW01000008">
    <property type="protein sequence ID" value="SEN84926.1"/>
    <property type="molecule type" value="Genomic_DNA"/>
</dbReference>
<dbReference type="PANTHER" id="PTHR43318:SF1">
    <property type="entry name" value="POLYSACCHARIDE BIOSYNTHESIS PROTEIN EPSC-RELATED"/>
    <property type="match status" value="1"/>
</dbReference>
<dbReference type="SUPFAM" id="SSF53335">
    <property type="entry name" value="S-adenosyl-L-methionine-dependent methyltransferases"/>
    <property type="match status" value="1"/>
</dbReference>
<evidence type="ECO:0000313" key="4">
    <source>
        <dbReference type="EMBL" id="SEN84926.1"/>
    </source>
</evidence>
<organism evidence="4 5">
    <name type="scientific">Brachymonas denitrificans DSM 15123</name>
    <dbReference type="NCBI Taxonomy" id="1121117"/>
    <lineage>
        <taxon>Bacteria</taxon>
        <taxon>Pseudomonadati</taxon>
        <taxon>Pseudomonadota</taxon>
        <taxon>Betaproteobacteria</taxon>
        <taxon>Burkholderiales</taxon>
        <taxon>Comamonadaceae</taxon>
        <taxon>Brachymonas</taxon>
    </lineage>
</organism>